<dbReference type="PANTHER" id="PTHR45887">
    <property type="entry name" value="TRANSLATION INITIATION FACTOR EIF-2B SUBUNIT EPSILON"/>
    <property type="match status" value="1"/>
</dbReference>
<evidence type="ECO:0000313" key="3">
    <source>
        <dbReference type="Proteomes" id="UP000230423"/>
    </source>
</evidence>
<feature type="transmembrane region" description="Helical" evidence="1">
    <location>
        <begin position="105"/>
        <end position="128"/>
    </location>
</feature>
<organism evidence="2 3">
    <name type="scientific">Teladorsagia circumcincta</name>
    <name type="common">Brown stomach worm</name>
    <name type="synonym">Ostertagia circumcincta</name>
    <dbReference type="NCBI Taxonomy" id="45464"/>
    <lineage>
        <taxon>Eukaryota</taxon>
        <taxon>Metazoa</taxon>
        <taxon>Ecdysozoa</taxon>
        <taxon>Nematoda</taxon>
        <taxon>Chromadorea</taxon>
        <taxon>Rhabditida</taxon>
        <taxon>Rhabditina</taxon>
        <taxon>Rhabditomorpha</taxon>
        <taxon>Strongyloidea</taxon>
        <taxon>Trichostrongylidae</taxon>
        <taxon>Teladorsagia</taxon>
    </lineage>
</organism>
<dbReference type="AlphaFoldDB" id="A0A2G9UL75"/>
<dbReference type="GO" id="GO:0005085">
    <property type="term" value="F:guanyl-nucleotide exchange factor activity"/>
    <property type="evidence" value="ECO:0007669"/>
    <property type="project" value="TreeGrafter"/>
</dbReference>
<dbReference type="EMBL" id="KZ346255">
    <property type="protein sequence ID" value="PIO70482.1"/>
    <property type="molecule type" value="Genomic_DNA"/>
</dbReference>
<dbReference type="GO" id="GO:0003743">
    <property type="term" value="F:translation initiation factor activity"/>
    <property type="evidence" value="ECO:0007669"/>
    <property type="project" value="TreeGrafter"/>
</dbReference>
<protein>
    <submittedName>
        <fullName evidence="2">Uncharacterized protein</fullName>
    </submittedName>
</protein>
<keyword evidence="3" id="KW-1185">Reference proteome</keyword>
<gene>
    <name evidence="2" type="ORF">TELCIR_07664</name>
</gene>
<sequence length="263" mass="28935">MTLIYSDSKAVKNAVVAVEKSTKKLKAYHRKEEPTQLDIDKSFFIGDAVVRQDIVDSGIALCSLNISTQFSDNFDFQHRDDVIREILVNEEILLQNIHVDVLPSYEAALCVTYVLLIIALVLGLRYLVTSEHSHYGKMVLSLSSGQDGVSILINLTSHFQSLSDFEVSMESCGFNALQGNIYVTVNKSDNGKLSPSGRSAKLIFKLMGSIFLRYSTYIGCGRSFSVSKQAFDVTLGLECDIDDTVVLRCATIGNGTKIGQLSP</sequence>
<name>A0A2G9UL75_TELCI</name>
<dbReference type="InterPro" id="IPR051956">
    <property type="entry name" value="eIF2B_epsilon"/>
</dbReference>
<dbReference type="GO" id="GO:0031369">
    <property type="term" value="F:translation initiation factor binding"/>
    <property type="evidence" value="ECO:0007669"/>
    <property type="project" value="TreeGrafter"/>
</dbReference>
<dbReference type="OrthoDB" id="424572at2759"/>
<evidence type="ECO:0000256" key="1">
    <source>
        <dbReference type="SAM" id="Phobius"/>
    </source>
</evidence>
<dbReference type="GO" id="GO:0005851">
    <property type="term" value="C:eukaryotic translation initiation factor 2B complex"/>
    <property type="evidence" value="ECO:0007669"/>
    <property type="project" value="TreeGrafter"/>
</dbReference>
<accession>A0A2G9UL75</accession>
<dbReference type="PANTHER" id="PTHR45887:SF1">
    <property type="entry name" value="TRANSLATION INITIATION FACTOR EIF-2B SUBUNIT EPSILON"/>
    <property type="match status" value="1"/>
</dbReference>
<proteinExistence type="predicted"/>
<keyword evidence="1" id="KW-0472">Membrane</keyword>
<reference evidence="2 3" key="1">
    <citation type="submission" date="2015-09" db="EMBL/GenBank/DDBJ databases">
        <title>Draft genome of the parasitic nematode Teladorsagia circumcincta isolate WARC Sus (inbred).</title>
        <authorList>
            <person name="Mitreva M."/>
        </authorList>
    </citation>
    <scope>NUCLEOTIDE SEQUENCE [LARGE SCALE GENOMIC DNA]</scope>
    <source>
        <strain evidence="2 3">S</strain>
    </source>
</reference>
<keyword evidence="1" id="KW-0812">Transmembrane</keyword>
<dbReference type="Proteomes" id="UP000230423">
    <property type="component" value="Unassembled WGS sequence"/>
</dbReference>
<keyword evidence="1" id="KW-1133">Transmembrane helix</keyword>
<evidence type="ECO:0000313" key="2">
    <source>
        <dbReference type="EMBL" id="PIO70482.1"/>
    </source>
</evidence>